<dbReference type="InterPro" id="IPR043519">
    <property type="entry name" value="NT_sf"/>
</dbReference>
<feature type="region of interest" description="Disordered" evidence="5">
    <location>
        <begin position="1"/>
        <end position="20"/>
    </location>
</feature>
<evidence type="ECO:0000256" key="4">
    <source>
        <dbReference type="ARBA" id="ARBA00023118"/>
    </source>
</evidence>
<keyword evidence="3" id="KW-0547">Nucleotide-binding</keyword>
<dbReference type="RefSeq" id="WP_379882923.1">
    <property type="nucleotide sequence ID" value="NZ_JBHPON010000004.1"/>
</dbReference>
<feature type="compositionally biased region" description="Polar residues" evidence="5">
    <location>
        <begin position="7"/>
        <end position="16"/>
    </location>
</feature>
<reference evidence="7 8" key="1">
    <citation type="submission" date="2024-09" db="EMBL/GenBank/DDBJ databases">
        <authorList>
            <person name="Zhang Z.-H."/>
        </authorList>
    </citation>
    <scope>NUCLEOTIDE SEQUENCE [LARGE SCALE GENOMIC DNA]</scope>
    <source>
        <strain evidence="7 8">HHTR114</strain>
    </source>
</reference>
<proteinExistence type="predicted"/>
<organism evidence="7 8">
    <name type="scientific">Hyphococcus aureus</name>
    <dbReference type="NCBI Taxonomy" id="2666033"/>
    <lineage>
        <taxon>Bacteria</taxon>
        <taxon>Pseudomonadati</taxon>
        <taxon>Pseudomonadota</taxon>
        <taxon>Alphaproteobacteria</taxon>
        <taxon>Parvularculales</taxon>
        <taxon>Parvularculaceae</taxon>
        <taxon>Hyphococcus</taxon>
    </lineage>
</organism>
<gene>
    <name evidence="7" type="ORF">ACFMB1_19775</name>
</gene>
<evidence type="ECO:0000256" key="2">
    <source>
        <dbReference type="ARBA" id="ARBA00022695"/>
    </source>
</evidence>
<keyword evidence="2" id="KW-0548">Nucleotidyltransferase</keyword>
<dbReference type="InterPro" id="IPR006116">
    <property type="entry name" value="NT_2-5OAS_ClassI-CCAase"/>
</dbReference>
<dbReference type="CDD" id="cd05400">
    <property type="entry name" value="NT_2-5OAS_ClassI-CCAase"/>
    <property type="match status" value="1"/>
</dbReference>
<dbReference type="Pfam" id="PF26305">
    <property type="entry name" value="CD_NTase_C"/>
    <property type="match status" value="1"/>
</dbReference>
<dbReference type="InterPro" id="IPR058909">
    <property type="entry name" value="CD_NTase_C"/>
</dbReference>
<evidence type="ECO:0000259" key="6">
    <source>
        <dbReference type="Pfam" id="PF26305"/>
    </source>
</evidence>
<keyword evidence="8" id="KW-1185">Reference proteome</keyword>
<dbReference type="Proteomes" id="UP001596116">
    <property type="component" value="Unassembled WGS sequence"/>
</dbReference>
<feature type="domain" description="cGAS/DncV-like nucleotidyltransferase C-terminal helical" evidence="6">
    <location>
        <begin position="186"/>
        <end position="302"/>
    </location>
</feature>
<name>A0ABW1L0F4_9PROT</name>
<evidence type="ECO:0000256" key="5">
    <source>
        <dbReference type="SAM" id="MobiDB-lite"/>
    </source>
</evidence>
<comment type="caution">
    <text evidence="7">The sequence shown here is derived from an EMBL/GenBank/DDBJ whole genome shotgun (WGS) entry which is preliminary data.</text>
</comment>
<evidence type="ECO:0000313" key="8">
    <source>
        <dbReference type="Proteomes" id="UP001596116"/>
    </source>
</evidence>
<keyword evidence="1" id="KW-0808">Transferase</keyword>
<keyword evidence="4" id="KW-0051">Antiviral defense</keyword>
<accession>A0ABW1L0F4</accession>
<protein>
    <submittedName>
        <fullName evidence="7">Nucleotidyltransferase</fullName>
    </submittedName>
</protein>
<evidence type="ECO:0000313" key="7">
    <source>
        <dbReference type="EMBL" id="MFC6037801.1"/>
    </source>
</evidence>
<dbReference type="SUPFAM" id="SSF81301">
    <property type="entry name" value="Nucleotidyltransferase"/>
    <property type="match status" value="1"/>
</dbReference>
<sequence>MDANWETAFTTWSQPPGDSEKSRCENAINAIKSAVSDSYALRHRSIKSFVQGSYRNRVDAKAQSDVDVGVLCNDVFLEDYPAGKHRSDFGFVAGSYTFAEFKNDLGNALVSKFGAASVNRGNKAFNVKNTPLGVEADVVPLFEYRHYWDMDNYRAGVALITDNGHRIVNYPERLLDHWPYTPLHYENGVSKNTNTSRAFKGMVRILKQLRATMEKGNIVSASNVPGYLLECLAYNVPDAAYYPPSWNQRVEAALNYMWINTCIDTACNEWTEVDAIKYLFRVGQSWNREQAFAFVSDARHYLGIQ</sequence>
<evidence type="ECO:0000256" key="3">
    <source>
        <dbReference type="ARBA" id="ARBA00022741"/>
    </source>
</evidence>
<evidence type="ECO:0000256" key="1">
    <source>
        <dbReference type="ARBA" id="ARBA00022679"/>
    </source>
</evidence>
<dbReference type="EMBL" id="JBHPON010000004">
    <property type="protein sequence ID" value="MFC6037801.1"/>
    <property type="molecule type" value="Genomic_DNA"/>
</dbReference>